<sequence>PSSSTHPGLLVPPEPQASPSPLPSLATPPPEQAAAAAGSPPPPPHMGTLLPGPSKWRKPPGTPVPRIRGLLEASHRGQGDPPSLRPLPPPPRQPSEKDPVPRAPFPSPPPPEARKLPPPPPSDWQPPERRVTPAQATPAAP</sequence>
<keyword evidence="2" id="KW-1185">Reference proteome</keyword>
<organism evidence="2 3">
    <name type="scientific">Carlito syrichta</name>
    <name type="common">Philippine tarsier</name>
    <name type="synonym">Tarsius syrichta</name>
    <dbReference type="NCBI Taxonomy" id="1868482"/>
    <lineage>
        <taxon>Eukaryota</taxon>
        <taxon>Metazoa</taxon>
        <taxon>Chordata</taxon>
        <taxon>Craniata</taxon>
        <taxon>Vertebrata</taxon>
        <taxon>Euteleostomi</taxon>
        <taxon>Mammalia</taxon>
        <taxon>Eutheria</taxon>
        <taxon>Euarchontoglires</taxon>
        <taxon>Primates</taxon>
        <taxon>Haplorrhini</taxon>
        <taxon>Tarsiiformes</taxon>
        <taxon>Tarsiidae</taxon>
        <taxon>Carlito</taxon>
    </lineage>
</organism>
<dbReference type="PANTHER" id="PTHR47742:SF1">
    <property type="entry name" value="GAMETOGENETIN"/>
    <property type="match status" value="1"/>
</dbReference>
<protein>
    <submittedName>
        <fullName evidence="3">Gametogenetin-like</fullName>
    </submittedName>
</protein>
<feature type="compositionally biased region" description="Pro residues" evidence="1">
    <location>
        <begin position="83"/>
        <end position="93"/>
    </location>
</feature>
<dbReference type="GO" id="GO:0006302">
    <property type="term" value="P:double-strand break repair"/>
    <property type="evidence" value="ECO:0007669"/>
    <property type="project" value="InterPro"/>
</dbReference>
<dbReference type="RefSeq" id="XP_008049248.2">
    <property type="nucleotide sequence ID" value="XM_008051057.2"/>
</dbReference>
<feature type="non-terminal residue" evidence="3">
    <location>
        <position position="141"/>
    </location>
</feature>
<feature type="region of interest" description="Disordered" evidence="1">
    <location>
        <begin position="1"/>
        <end position="141"/>
    </location>
</feature>
<gene>
    <name evidence="3" type="primary">LOC103252432</name>
</gene>
<dbReference type="GO" id="GO:0031625">
    <property type="term" value="F:ubiquitin protein ligase binding"/>
    <property type="evidence" value="ECO:0007669"/>
    <property type="project" value="TreeGrafter"/>
</dbReference>
<proteinExistence type="predicted"/>
<dbReference type="Pfam" id="PF15685">
    <property type="entry name" value="GGN"/>
    <property type="match status" value="1"/>
</dbReference>
<feature type="non-terminal residue" evidence="3">
    <location>
        <position position="1"/>
    </location>
</feature>
<feature type="compositionally biased region" description="Pro residues" evidence="1">
    <location>
        <begin position="101"/>
        <end position="124"/>
    </location>
</feature>
<evidence type="ECO:0000313" key="3">
    <source>
        <dbReference type="RefSeq" id="XP_008049248.2"/>
    </source>
</evidence>
<dbReference type="AlphaFoldDB" id="A0A1U7SYM3"/>
<evidence type="ECO:0000256" key="1">
    <source>
        <dbReference type="SAM" id="MobiDB-lite"/>
    </source>
</evidence>
<dbReference type="Proteomes" id="UP000189704">
    <property type="component" value="Unplaced"/>
</dbReference>
<name>A0A1U7SYM3_CARSF</name>
<accession>A0A1U7SYM3</accession>
<feature type="compositionally biased region" description="Pro residues" evidence="1">
    <location>
        <begin position="10"/>
        <end position="31"/>
    </location>
</feature>
<evidence type="ECO:0000313" key="2">
    <source>
        <dbReference type="Proteomes" id="UP000189704"/>
    </source>
</evidence>
<dbReference type="KEGG" id="csyr:103252432"/>
<dbReference type="GeneID" id="103252432"/>
<dbReference type="GO" id="GO:0007276">
    <property type="term" value="P:gamete generation"/>
    <property type="evidence" value="ECO:0007669"/>
    <property type="project" value="InterPro"/>
</dbReference>
<reference evidence="3" key="1">
    <citation type="submission" date="2025-08" db="UniProtKB">
        <authorList>
            <consortium name="RefSeq"/>
        </authorList>
    </citation>
    <scope>IDENTIFICATION</scope>
</reference>
<dbReference type="PANTHER" id="PTHR47742">
    <property type="entry name" value="GAMETOGENETIN"/>
    <property type="match status" value="1"/>
</dbReference>
<dbReference type="InterPro" id="IPR031400">
    <property type="entry name" value="GGN"/>
</dbReference>